<accession>A0A1I6ERI8</accession>
<protein>
    <submittedName>
        <fullName evidence="1">Immunity protein 49</fullName>
    </submittedName>
</protein>
<dbReference type="STRING" id="84724.SAMN04488564_105135"/>
<proteinExistence type="predicted"/>
<dbReference type="AlphaFoldDB" id="A0A1I6ERI8"/>
<organism evidence="1 2">
    <name type="scientific">Lentzea waywayandensis</name>
    <dbReference type="NCBI Taxonomy" id="84724"/>
    <lineage>
        <taxon>Bacteria</taxon>
        <taxon>Bacillati</taxon>
        <taxon>Actinomycetota</taxon>
        <taxon>Actinomycetes</taxon>
        <taxon>Pseudonocardiales</taxon>
        <taxon>Pseudonocardiaceae</taxon>
        <taxon>Lentzea</taxon>
    </lineage>
</organism>
<dbReference type="RefSeq" id="WP_093596757.1">
    <property type="nucleotide sequence ID" value="NZ_FOYL01000005.1"/>
</dbReference>
<evidence type="ECO:0000313" key="1">
    <source>
        <dbReference type="EMBL" id="SFR20151.1"/>
    </source>
</evidence>
<gene>
    <name evidence="1" type="ORF">SAMN04488564_105135</name>
</gene>
<evidence type="ECO:0000313" key="2">
    <source>
        <dbReference type="Proteomes" id="UP000198583"/>
    </source>
</evidence>
<dbReference type="Pfam" id="PF15575">
    <property type="entry name" value="Imm49"/>
    <property type="match status" value="1"/>
</dbReference>
<dbReference type="Proteomes" id="UP000198583">
    <property type="component" value="Unassembled WGS sequence"/>
</dbReference>
<sequence length="286" mass="31234">MVEVNRHEVDPDWSAKQLEKIERRIEETVATLPNVRTIALSGLMRDALGHLGHRCAVDPLGSDGDTWDSLCFAAEVGAAIYAVATAEEGMPVEITLRGKQIPVTATGPVYFASGGTWLTTNYLAAIARDAAKTGQLSEVPLEVLRASGSEEPDYVFLMVDMFQRFNLQQPGVHEALNAALKATGPDEIDPVHRDHVRVVAFPQLNLFHNIINADREGQFGQALAEALELFRELWSTEENEESPNGYVAIGPLGLASVAHDAGIPIEVTSEYLPPYLYNGSWTREGL</sequence>
<reference evidence="2" key="1">
    <citation type="submission" date="2016-10" db="EMBL/GenBank/DDBJ databases">
        <authorList>
            <person name="Varghese N."/>
            <person name="Submissions S."/>
        </authorList>
    </citation>
    <scope>NUCLEOTIDE SEQUENCE [LARGE SCALE GENOMIC DNA]</scope>
    <source>
        <strain evidence="2">DSM 44232</strain>
    </source>
</reference>
<dbReference type="OrthoDB" id="3476420at2"/>
<dbReference type="EMBL" id="FOYL01000005">
    <property type="protein sequence ID" value="SFR20151.1"/>
    <property type="molecule type" value="Genomic_DNA"/>
</dbReference>
<name>A0A1I6ERI8_9PSEU</name>
<dbReference type="InterPro" id="IPR029074">
    <property type="entry name" value="Imm49"/>
</dbReference>
<keyword evidence="2" id="KW-1185">Reference proteome</keyword>